<evidence type="ECO:0000313" key="4">
    <source>
        <dbReference type="EMBL" id="KAK6316451.1"/>
    </source>
</evidence>
<evidence type="ECO:0000256" key="1">
    <source>
        <dbReference type="SAM" id="MobiDB-lite"/>
    </source>
</evidence>
<dbReference type="Pfam" id="PF00169">
    <property type="entry name" value="PH"/>
    <property type="match status" value="2"/>
</dbReference>
<dbReference type="InterPro" id="IPR001849">
    <property type="entry name" value="PH_domain"/>
</dbReference>
<feature type="region of interest" description="Disordered" evidence="1">
    <location>
        <begin position="1176"/>
        <end position="1203"/>
    </location>
</feature>
<dbReference type="SUPFAM" id="SSF50156">
    <property type="entry name" value="PDZ domain-like"/>
    <property type="match status" value="1"/>
</dbReference>
<dbReference type="Pfam" id="PF00595">
    <property type="entry name" value="PDZ"/>
    <property type="match status" value="1"/>
</dbReference>
<dbReference type="EMBL" id="JAGTTL010000011">
    <property type="protein sequence ID" value="KAK6316451.1"/>
    <property type="molecule type" value="Genomic_DNA"/>
</dbReference>
<feature type="region of interest" description="Disordered" evidence="1">
    <location>
        <begin position="1"/>
        <end position="103"/>
    </location>
</feature>
<dbReference type="Gene3D" id="2.30.29.30">
    <property type="entry name" value="Pleckstrin-homology domain (PH domain)/Phosphotyrosine-binding domain (PTB)"/>
    <property type="match status" value="2"/>
</dbReference>
<dbReference type="SMART" id="SM00233">
    <property type="entry name" value="PH"/>
    <property type="match status" value="2"/>
</dbReference>
<organism evidence="4 5">
    <name type="scientific">Coregonus suidteri</name>
    <dbReference type="NCBI Taxonomy" id="861788"/>
    <lineage>
        <taxon>Eukaryota</taxon>
        <taxon>Metazoa</taxon>
        <taxon>Chordata</taxon>
        <taxon>Craniata</taxon>
        <taxon>Vertebrata</taxon>
        <taxon>Euteleostomi</taxon>
        <taxon>Actinopterygii</taxon>
        <taxon>Neopterygii</taxon>
        <taxon>Teleostei</taxon>
        <taxon>Protacanthopterygii</taxon>
        <taxon>Salmoniformes</taxon>
        <taxon>Salmonidae</taxon>
        <taxon>Coregoninae</taxon>
        <taxon>Coregonus</taxon>
    </lineage>
</organism>
<dbReference type="PROSITE" id="PS50106">
    <property type="entry name" value="PDZ"/>
    <property type="match status" value="1"/>
</dbReference>
<sequence length="1203" mass="134164">MSRRGSRRRNSRRRKSSTTSKQSASQCVFQKQNKSNSVVSQDDITEKGEIESLRKENVLSASDEEGKYSEIPSKEKKVRRDGHGESSRNKRPPSIAKQGDEDRGVKFTTFVTIDDLQPSSSKIIFQHSHIGSNVKFEIQEILQAENSGIKTVYVFQSQQGATGEPCVQSQREKRLSPNNNLIQQSWTLNPNVNITVQSQNRKHNYEFSVPESSKDAGVTARHSIASSCCDDQFTFHRSPSNNATDFTLAGGSASPSPLSDFWKSTDALCDIPPPREFSDCKYDPLADLTEDIASCQIGACGTMDKQQGVFSPPPSMRYHKDSGCPYSPDGEDSAHLASFFDSVSESDNYEPMFMRPPLSVSRSSYTKDFIKNHEMKTQMRNNSIATVECKSCSSSSYLQKPTKRRRTFPGVKEEPSQLQEGLPSWEGRESFSSGTISSYITESLPLQAERLSRLTADYQEDERLCPFSALSRKSSRSSCSYRPSSSNANSHLEPQQQLINPLYASTSEETSEEVFQLPEPRHLPCEDRRRPDMDFGGNALADMAFGVEQIEVAESGFDEDMGEVEDLSLDPTMEELTQRDMLIQVCPPSPPKLSSQESSVSDLQSVRRRGSVMAITTGSTEHRFQQSDSKLAESAALNSPHWDTFNITPEAPSVFPILDMEMDLGIASEATEEVRLTPQRSLTVRASISSPALSQIEEGKEYHPKYKIVEDSGMEIAPSPAHESQDQETESKQKPKLYQTDSTAEKESVFKSSLEVKDSGAEHWAKRRNLFKDSKQWSSTGGSSITSSINEESGISEENRSVDMAAKDLGDKGFYTETFHCASWIYSGDEVSTTAGPVPPGLQPRTVTIRERTVKICKGMGEYPWGFRIQFSKPIVVTEVDTNGAAEEAGLMVGDFVMAVNGIDVTSIPHSEAADLARQGPDILTLTIGSDIGRGPNTPRPTCRGYLHKRTQSGLIKGWRRRWFVLRHDCCLYYYRHKKDEGRKRALSSFKLEGADVGGDPSLGKPFVFKCSPLSSDRVYYFCATSNLEMKRWLDAMDRAVHPVTQNHVWVDVTRHNASLPPLAVKNPECLGLLHQVDRNNKDTWVQHYCTLKDGCLYFYAGIRSTHALGGIYLHGYTVREQPLGSKKSTIELKPPSDEFKTFYLCAENPMENKRWILSIKASSKKWLPIPSSCSGLHESTTRGDQNVSSMDTPRIATQPLLS</sequence>
<feature type="compositionally biased region" description="Low complexity" evidence="1">
    <location>
        <begin position="17"/>
        <end position="26"/>
    </location>
</feature>
<dbReference type="Gene3D" id="2.30.42.10">
    <property type="match status" value="1"/>
</dbReference>
<feature type="compositionally biased region" description="Low complexity" evidence="1">
    <location>
        <begin position="778"/>
        <end position="793"/>
    </location>
</feature>
<dbReference type="InterPro" id="IPR036034">
    <property type="entry name" value="PDZ_sf"/>
</dbReference>
<feature type="compositionally biased region" description="Basic residues" evidence="1">
    <location>
        <begin position="1"/>
        <end position="16"/>
    </location>
</feature>
<dbReference type="SMART" id="SM00228">
    <property type="entry name" value="PDZ"/>
    <property type="match status" value="1"/>
</dbReference>
<protein>
    <submittedName>
        <fullName evidence="4">Uncharacterized protein</fullName>
    </submittedName>
</protein>
<feature type="compositionally biased region" description="Polar residues" evidence="1">
    <location>
        <begin position="1176"/>
        <end position="1192"/>
    </location>
</feature>
<dbReference type="InterPro" id="IPR011993">
    <property type="entry name" value="PH-like_dom_sf"/>
</dbReference>
<feature type="compositionally biased region" description="Basic and acidic residues" evidence="1">
    <location>
        <begin position="64"/>
        <end position="75"/>
    </location>
</feature>
<feature type="compositionally biased region" description="Basic and acidic residues" evidence="1">
    <location>
        <begin position="44"/>
        <end position="57"/>
    </location>
</feature>
<proteinExistence type="predicted"/>
<feature type="compositionally biased region" description="Low complexity" evidence="1">
    <location>
        <begin position="474"/>
        <end position="486"/>
    </location>
</feature>
<name>A0AAN8M3K4_9TELE</name>
<dbReference type="AlphaFoldDB" id="A0AAN8M3K4"/>
<evidence type="ECO:0000313" key="5">
    <source>
        <dbReference type="Proteomes" id="UP001356427"/>
    </source>
</evidence>
<feature type="compositionally biased region" description="Polar residues" evidence="1">
    <location>
        <begin position="27"/>
        <end position="42"/>
    </location>
</feature>
<reference evidence="4 5" key="1">
    <citation type="submission" date="2021-04" db="EMBL/GenBank/DDBJ databases">
        <authorList>
            <person name="De Guttry C."/>
            <person name="Zahm M."/>
            <person name="Klopp C."/>
            <person name="Cabau C."/>
            <person name="Louis A."/>
            <person name="Berthelot C."/>
            <person name="Parey E."/>
            <person name="Roest Crollius H."/>
            <person name="Montfort J."/>
            <person name="Robinson-Rechavi M."/>
            <person name="Bucao C."/>
            <person name="Bouchez O."/>
            <person name="Gislard M."/>
            <person name="Lluch J."/>
            <person name="Milhes M."/>
            <person name="Lampietro C."/>
            <person name="Lopez Roques C."/>
            <person name="Donnadieu C."/>
            <person name="Braasch I."/>
            <person name="Desvignes T."/>
            <person name="Postlethwait J."/>
            <person name="Bobe J."/>
            <person name="Wedekind C."/>
            <person name="Guiguen Y."/>
        </authorList>
    </citation>
    <scope>NUCLEOTIDE SEQUENCE [LARGE SCALE GENOMIC DNA]</scope>
    <source>
        <strain evidence="4">Cs_M1</strain>
        <tissue evidence="4">Blood</tissue>
    </source>
</reference>
<feature type="region of interest" description="Disordered" evidence="1">
    <location>
        <begin position="717"/>
        <end position="753"/>
    </location>
</feature>
<dbReference type="Proteomes" id="UP001356427">
    <property type="component" value="Unassembled WGS sequence"/>
</dbReference>
<gene>
    <name evidence="4" type="ORF">J4Q44_G00139750</name>
</gene>
<comment type="caution">
    <text evidence="4">The sequence shown here is derived from an EMBL/GenBank/DDBJ whole genome shotgun (WGS) entry which is preliminary data.</text>
</comment>
<feature type="compositionally biased region" description="Basic and acidic residues" evidence="1">
    <location>
        <begin position="723"/>
        <end position="733"/>
    </location>
</feature>
<evidence type="ECO:0000259" key="3">
    <source>
        <dbReference type="PROSITE" id="PS50106"/>
    </source>
</evidence>
<dbReference type="SUPFAM" id="SSF50729">
    <property type="entry name" value="PH domain-like"/>
    <property type="match status" value="2"/>
</dbReference>
<keyword evidence="5" id="KW-1185">Reference proteome</keyword>
<accession>A0AAN8M3K4</accession>
<dbReference type="InterPro" id="IPR001478">
    <property type="entry name" value="PDZ"/>
</dbReference>
<feature type="compositionally biased region" description="Basic and acidic residues" evidence="1">
    <location>
        <begin position="743"/>
        <end position="753"/>
    </location>
</feature>
<feature type="region of interest" description="Disordered" evidence="1">
    <location>
        <begin position="775"/>
        <end position="796"/>
    </location>
</feature>
<feature type="domain" description="PH" evidence="2">
    <location>
        <begin position="1067"/>
        <end position="1165"/>
    </location>
</feature>
<dbReference type="CDD" id="cd00136">
    <property type="entry name" value="PDZ_canonical"/>
    <property type="match status" value="1"/>
</dbReference>
<dbReference type="PANTHER" id="PTHR12752:SF2">
    <property type="entry name" value="PDZ AND PLECKSTRIN HOMOLOGY DOMAINS 1"/>
    <property type="match status" value="1"/>
</dbReference>
<dbReference type="PANTHER" id="PTHR12752">
    <property type="entry name" value="PHOSPHOINOSITOL 3-PHOSPHATE-BINDING PROTEIN"/>
    <property type="match status" value="1"/>
</dbReference>
<feature type="region of interest" description="Disordered" evidence="1">
    <location>
        <begin position="400"/>
        <end position="428"/>
    </location>
</feature>
<dbReference type="PROSITE" id="PS50003">
    <property type="entry name" value="PH_DOMAIN"/>
    <property type="match status" value="2"/>
</dbReference>
<feature type="region of interest" description="Disordered" evidence="1">
    <location>
        <begin position="474"/>
        <end position="495"/>
    </location>
</feature>
<feature type="domain" description="PH" evidence="2">
    <location>
        <begin position="940"/>
        <end position="1042"/>
    </location>
</feature>
<feature type="domain" description="PDZ" evidence="3">
    <location>
        <begin position="853"/>
        <end position="928"/>
    </location>
</feature>
<evidence type="ECO:0000259" key="2">
    <source>
        <dbReference type="PROSITE" id="PS50003"/>
    </source>
</evidence>